<feature type="domain" description="ABC3 transporter permease C-terminal" evidence="7">
    <location>
        <begin position="316"/>
        <end position="430"/>
    </location>
</feature>
<name>A0A368JDS4_9BACT</name>
<feature type="transmembrane region" description="Helical" evidence="6">
    <location>
        <begin position="698"/>
        <end position="723"/>
    </location>
</feature>
<feature type="domain" description="ABC3 transporter permease C-terminal" evidence="7">
    <location>
        <begin position="703"/>
        <end position="808"/>
    </location>
</feature>
<dbReference type="RefSeq" id="WP_114409848.1">
    <property type="nucleotide sequence ID" value="NZ_QOWE01000035.1"/>
</dbReference>
<keyword evidence="5 6" id="KW-0472">Membrane</keyword>
<feature type="domain" description="MacB-like periplasmic core" evidence="8">
    <location>
        <begin position="22"/>
        <end position="253"/>
    </location>
</feature>
<dbReference type="InterPro" id="IPR003838">
    <property type="entry name" value="ABC3_permease_C"/>
</dbReference>
<gene>
    <name evidence="9" type="ORF">DUE52_30075</name>
</gene>
<accession>A0A368JDS4</accession>
<evidence type="ECO:0000256" key="6">
    <source>
        <dbReference type="SAM" id="Phobius"/>
    </source>
</evidence>
<dbReference type="Pfam" id="PF02687">
    <property type="entry name" value="FtsX"/>
    <property type="match status" value="2"/>
</dbReference>
<feature type="transmembrane region" description="Helical" evidence="6">
    <location>
        <begin position="753"/>
        <end position="770"/>
    </location>
</feature>
<dbReference type="Proteomes" id="UP000253383">
    <property type="component" value="Unassembled WGS sequence"/>
</dbReference>
<evidence type="ECO:0000259" key="7">
    <source>
        <dbReference type="Pfam" id="PF02687"/>
    </source>
</evidence>
<comment type="caution">
    <text evidence="9">The sequence shown here is derived from an EMBL/GenBank/DDBJ whole genome shotgun (WGS) entry which is preliminary data.</text>
</comment>
<dbReference type="GO" id="GO:0005886">
    <property type="term" value="C:plasma membrane"/>
    <property type="evidence" value="ECO:0007669"/>
    <property type="project" value="UniProtKB-SubCell"/>
</dbReference>
<feature type="transmembrane region" description="Helical" evidence="6">
    <location>
        <begin position="448"/>
        <end position="471"/>
    </location>
</feature>
<evidence type="ECO:0000256" key="5">
    <source>
        <dbReference type="ARBA" id="ARBA00023136"/>
    </source>
</evidence>
<evidence type="ECO:0000313" key="9">
    <source>
        <dbReference type="EMBL" id="RCR65797.1"/>
    </source>
</evidence>
<keyword evidence="2" id="KW-1003">Cell membrane</keyword>
<dbReference type="EMBL" id="QOWE01000035">
    <property type="protein sequence ID" value="RCR65797.1"/>
    <property type="molecule type" value="Genomic_DNA"/>
</dbReference>
<dbReference type="InterPro" id="IPR025857">
    <property type="entry name" value="MacB_PCD"/>
</dbReference>
<keyword evidence="4 6" id="KW-1133">Transmembrane helix</keyword>
<keyword evidence="10" id="KW-1185">Reference proteome</keyword>
<dbReference type="OrthoDB" id="903356at2"/>
<dbReference type="GO" id="GO:0022857">
    <property type="term" value="F:transmembrane transporter activity"/>
    <property type="evidence" value="ECO:0007669"/>
    <property type="project" value="TreeGrafter"/>
</dbReference>
<reference evidence="9 10" key="1">
    <citation type="submission" date="2018-07" db="EMBL/GenBank/DDBJ databases">
        <title>Genome analysis of Larkinella rosea.</title>
        <authorList>
            <person name="Zhou Z."/>
            <person name="Wang G."/>
        </authorList>
    </citation>
    <scope>NUCLEOTIDE SEQUENCE [LARGE SCALE GENOMIC DNA]</scope>
    <source>
        <strain evidence="10">zzj9</strain>
    </source>
</reference>
<protein>
    <submittedName>
        <fullName evidence="9">Uncharacterized protein</fullName>
    </submittedName>
</protein>
<feature type="transmembrane region" description="Helical" evidence="6">
    <location>
        <begin position="20"/>
        <end position="41"/>
    </location>
</feature>
<dbReference type="Pfam" id="PF12704">
    <property type="entry name" value="MacB_PCD"/>
    <property type="match status" value="1"/>
</dbReference>
<comment type="subcellular location">
    <subcellularLocation>
        <location evidence="1">Cell membrane</location>
        <topology evidence="1">Multi-pass membrane protein</topology>
    </subcellularLocation>
</comment>
<organism evidence="9 10">
    <name type="scientific">Larkinella punicea</name>
    <dbReference type="NCBI Taxonomy" id="2315727"/>
    <lineage>
        <taxon>Bacteria</taxon>
        <taxon>Pseudomonadati</taxon>
        <taxon>Bacteroidota</taxon>
        <taxon>Cytophagia</taxon>
        <taxon>Cytophagales</taxon>
        <taxon>Spirosomataceae</taxon>
        <taxon>Larkinella</taxon>
    </lineage>
</organism>
<evidence type="ECO:0000256" key="1">
    <source>
        <dbReference type="ARBA" id="ARBA00004651"/>
    </source>
</evidence>
<dbReference type="PANTHER" id="PTHR30572">
    <property type="entry name" value="MEMBRANE COMPONENT OF TRANSPORTER-RELATED"/>
    <property type="match status" value="1"/>
</dbReference>
<dbReference type="AlphaFoldDB" id="A0A368JDS4"/>
<feature type="transmembrane region" description="Helical" evidence="6">
    <location>
        <begin position="361"/>
        <end position="384"/>
    </location>
</feature>
<dbReference type="InterPro" id="IPR050250">
    <property type="entry name" value="Macrolide_Exporter_MacB"/>
</dbReference>
<feature type="transmembrane region" description="Helical" evidence="6">
    <location>
        <begin position="405"/>
        <end position="428"/>
    </location>
</feature>
<evidence type="ECO:0000313" key="10">
    <source>
        <dbReference type="Proteomes" id="UP000253383"/>
    </source>
</evidence>
<dbReference type="PANTHER" id="PTHR30572:SF18">
    <property type="entry name" value="ABC-TYPE MACROLIDE FAMILY EXPORT SYSTEM PERMEASE COMPONENT 2"/>
    <property type="match status" value="1"/>
</dbReference>
<evidence type="ECO:0000256" key="4">
    <source>
        <dbReference type="ARBA" id="ARBA00022989"/>
    </source>
</evidence>
<feature type="transmembrane region" description="Helical" evidence="6">
    <location>
        <begin position="782"/>
        <end position="802"/>
    </location>
</feature>
<evidence type="ECO:0000256" key="2">
    <source>
        <dbReference type="ARBA" id="ARBA00022475"/>
    </source>
</evidence>
<proteinExistence type="predicted"/>
<evidence type="ECO:0000259" key="8">
    <source>
        <dbReference type="Pfam" id="PF12704"/>
    </source>
</evidence>
<sequence length="821" mass="91973">MLQNYLKVAFRSLRRDPVYSSIHLAGLSVALAFGLLTYAFVRHERSFDRFHADADRIYRFESTDLFDFEGKPKQHPLNLPFFPAEEHRSLTFPVVFGVEIKQQMPEFQDVIRMARLQESIVKYGTNAVYEKAILFADSNYFTFFSIPLTVGRPEQVLAGLHNAVISERLNQKLFANENPVGKTIRYDGKFYTVSGVMQNPPSNTALTAELVVRLESDDYYTKQLEQRYNTNNVYTLGKLSPEASLTQVTTKLASLGPKLFNEVIGDMLKSASPEHKDRLTNNRFLLTVRPLTDTHFSFNERWNRTVSPTNVYLLASISLLILLVAGLNYIIISLSKLAGRLQEVGVRKVVGAAPKQLAVQLWLETVLVVGLASVISLLLALLLLPTFNNLTDRTLTVFDVFQAGNLLGLLSMVLAVSLIAGIYPALLFARFRPTVFLGQNRTYKINPLVIQGMMGMQFVLSLVLVTAAITMHKQLSFVQEKELGLTKELVLKVKNLQQFEDGSGPRIYERLLRYQSTNPDVLLVASSAGGYGEDGFNRNGTTINGQKYWALQQAIDYNFFTLLGIKLKQGRIFSPAFRSDTAKSVKAVVINETLAKLLGQELAFNKPLETLNGRTVIGVVNDHNIEPLTKAIQPAYYKLDLGFQGVFYLKLTPGNLSDKVARIARDWPQLSDGQPFEYSFLDQDLQARYRDYQRWTTLTQLATGIALLIAALGLFGLAGIQAINRMREVGIRKVMGATVGQLWVLLNRRTLTLVGLAFGLAIPLSIWLMNRWLDSFAYRIPLNWPIFALAGGLGVFVALAAVSYHSIRTALMNPVKSLRSE</sequence>
<keyword evidence="3 6" id="KW-0812">Transmembrane</keyword>
<feature type="transmembrane region" description="Helical" evidence="6">
    <location>
        <begin position="311"/>
        <end position="332"/>
    </location>
</feature>
<evidence type="ECO:0000256" key="3">
    <source>
        <dbReference type="ARBA" id="ARBA00022692"/>
    </source>
</evidence>